<proteinExistence type="predicted"/>
<organism evidence="1 2">
    <name type="scientific">Paraglomus brasilianum</name>
    <dbReference type="NCBI Taxonomy" id="144538"/>
    <lineage>
        <taxon>Eukaryota</taxon>
        <taxon>Fungi</taxon>
        <taxon>Fungi incertae sedis</taxon>
        <taxon>Mucoromycota</taxon>
        <taxon>Glomeromycotina</taxon>
        <taxon>Glomeromycetes</taxon>
        <taxon>Paraglomerales</taxon>
        <taxon>Paraglomeraceae</taxon>
        <taxon>Paraglomus</taxon>
    </lineage>
</organism>
<protein>
    <submittedName>
        <fullName evidence="1">563_t:CDS:1</fullName>
    </submittedName>
</protein>
<dbReference type="Proteomes" id="UP000789739">
    <property type="component" value="Unassembled WGS sequence"/>
</dbReference>
<evidence type="ECO:0000313" key="1">
    <source>
        <dbReference type="EMBL" id="CAG8560933.1"/>
    </source>
</evidence>
<keyword evidence="2" id="KW-1185">Reference proteome</keyword>
<comment type="caution">
    <text evidence="1">The sequence shown here is derived from an EMBL/GenBank/DDBJ whole genome shotgun (WGS) entry which is preliminary data.</text>
</comment>
<sequence length="224" mass="26406">MQDYESNTNIQLKLCELVEDVRRRFPKMQTTLSIQQLIAPSTCSRSKAIPRPQNCFMIFRKDVTAMLTKEQKIRDGQETVRLSSKMASDEWKKIKNDKKNYPDEDRDLDFWKLLSEIADCQHKIMFPEYKYSPNQKEKRKRRKKINHAVSDNFVPQPLLLQSSENVYLNNIYDEGNIDTNNVAITQSDIIDVPIYDLDYGLFSLFDDLQTADFCDDYSYYSHTL</sequence>
<accession>A0A9N9BAC2</accession>
<dbReference type="EMBL" id="CAJVPI010000666">
    <property type="protein sequence ID" value="CAG8560933.1"/>
    <property type="molecule type" value="Genomic_DNA"/>
</dbReference>
<dbReference type="Gene3D" id="1.10.30.10">
    <property type="entry name" value="High mobility group box domain"/>
    <property type="match status" value="1"/>
</dbReference>
<evidence type="ECO:0000313" key="2">
    <source>
        <dbReference type="Proteomes" id="UP000789739"/>
    </source>
</evidence>
<gene>
    <name evidence="1" type="ORF">PBRASI_LOCUS5589</name>
</gene>
<dbReference type="CDD" id="cd01389">
    <property type="entry name" value="HMG-box_ROX1-like"/>
    <property type="match status" value="1"/>
</dbReference>
<dbReference type="InterPro" id="IPR036910">
    <property type="entry name" value="HMG_box_dom_sf"/>
</dbReference>
<name>A0A9N9BAC2_9GLOM</name>
<dbReference type="AlphaFoldDB" id="A0A9N9BAC2"/>
<dbReference type="OrthoDB" id="6247875at2759"/>
<dbReference type="SUPFAM" id="SSF47095">
    <property type="entry name" value="HMG-box"/>
    <property type="match status" value="1"/>
</dbReference>
<reference evidence="1" key="1">
    <citation type="submission" date="2021-06" db="EMBL/GenBank/DDBJ databases">
        <authorList>
            <person name="Kallberg Y."/>
            <person name="Tangrot J."/>
            <person name="Rosling A."/>
        </authorList>
    </citation>
    <scope>NUCLEOTIDE SEQUENCE</scope>
    <source>
        <strain evidence="1">BR232B</strain>
    </source>
</reference>